<evidence type="ECO:0000313" key="2">
    <source>
        <dbReference type="EMBL" id="ELY86400.1"/>
    </source>
</evidence>
<comment type="caution">
    <text evidence="2">The sequence shown here is derived from an EMBL/GenBank/DDBJ whole genome shotgun (WGS) entry which is preliminary data.</text>
</comment>
<dbReference type="PATRIC" id="fig|1227494.3.peg.2082"/>
<dbReference type="Proteomes" id="UP000011511">
    <property type="component" value="Unassembled WGS sequence"/>
</dbReference>
<keyword evidence="3" id="KW-1185">Reference proteome</keyword>
<dbReference type="EMBL" id="AOIK01000026">
    <property type="protein sequence ID" value="ELY86400.1"/>
    <property type="molecule type" value="Genomic_DNA"/>
</dbReference>
<evidence type="ECO:0000256" key="1">
    <source>
        <dbReference type="SAM" id="MobiDB-lite"/>
    </source>
</evidence>
<accession>L9ZIS0</accession>
<protein>
    <submittedName>
        <fullName evidence="2">Uncharacterized protein</fullName>
    </submittedName>
</protein>
<dbReference type="AlphaFoldDB" id="L9ZIS0"/>
<evidence type="ECO:0000313" key="3">
    <source>
        <dbReference type="Proteomes" id="UP000011511"/>
    </source>
</evidence>
<proteinExistence type="predicted"/>
<sequence>MTTGAEVGVRERSSILRGQRETVTVKLDWKPPKATAGTEAAEAESRSRQPRFSGRAISMLTRTIATAVG</sequence>
<name>L9ZIS0_NATA2</name>
<gene>
    <name evidence="2" type="ORF">C485_10390</name>
</gene>
<organism evidence="2 3">
    <name type="scientific">Natrinema altunense (strain JCM 12890 / CGMCC 1.3731 / AJ2)</name>
    <dbReference type="NCBI Taxonomy" id="1227494"/>
    <lineage>
        <taxon>Archaea</taxon>
        <taxon>Methanobacteriati</taxon>
        <taxon>Methanobacteriota</taxon>
        <taxon>Stenosarchaea group</taxon>
        <taxon>Halobacteria</taxon>
        <taxon>Halobacteriales</taxon>
        <taxon>Natrialbaceae</taxon>
        <taxon>Natrinema</taxon>
    </lineage>
</organism>
<reference evidence="2 3" key="1">
    <citation type="journal article" date="2014" name="PLoS Genet.">
        <title>Phylogenetically driven sequencing of extremely halophilic archaea reveals strategies for static and dynamic osmo-response.</title>
        <authorList>
            <person name="Becker E.A."/>
            <person name="Seitzer P.M."/>
            <person name="Tritt A."/>
            <person name="Larsen D."/>
            <person name="Krusor M."/>
            <person name="Yao A.I."/>
            <person name="Wu D."/>
            <person name="Madern D."/>
            <person name="Eisen J.A."/>
            <person name="Darling A.E."/>
            <person name="Facciotti M.T."/>
        </authorList>
    </citation>
    <scope>NUCLEOTIDE SEQUENCE [LARGE SCALE GENOMIC DNA]</scope>
    <source>
        <strain evidence="2 3">JCM 12890</strain>
    </source>
</reference>
<feature type="region of interest" description="Disordered" evidence="1">
    <location>
        <begin position="32"/>
        <end position="51"/>
    </location>
</feature>
<dbReference type="eggNOG" id="arCOG04789">
    <property type="taxonomic scope" value="Archaea"/>
</dbReference>